<feature type="region of interest" description="Disordered" evidence="3">
    <location>
        <begin position="1"/>
        <end position="96"/>
    </location>
</feature>
<dbReference type="EMBL" id="HBIW01025718">
    <property type="protein sequence ID" value="CAE0706732.1"/>
    <property type="molecule type" value="Transcribed_RNA"/>
</dbReference>
<dbReference type="GO" id="GO:0006366">
    <property type="term" value="P:transcription by RNA polymerase II"/>
    <property type="evidence" value="ECO:0007669"/>
    <property type="project" value="TreeGrafter"/>
</dbReference>
<reference evidence="6" key="1">
    <citation type="submission" date="2021-01" db="EMBL/GenBank/DDBJ databases">
        <authorList>
            <person name="Corre E."/>
            <person name="Pelletier E."/>
            <person name="Niang G."/>
            <person name="Scheremetjew M."/>
            <person name="Finn R."/>
            <person name="Kale V."/>
            <person name="Holt S."/>
            <person name="Cochrane G."/>
            <person name="Meng A."/>
            <person name="Brown T."/>
            <person name="Cohen L."/>
        </authorList>
    </citation>
    <scope>NUCLEOTIDE SEQUENCE</scope>
    <source>
        <strain evidence="6">CCMP1756</strain>
    </source>
</reference>
<dbReference type="GO" id="GO:0003713">
    <property type="term" value="F:transcription coactivator activity"/>
    <property type="evidence" value="ECO:0007669"/>
    <property type="project" value="TreeGrafter"/>
</dbReference>
<name>A0A7S4A888_9STRA</name>
<evidence type="ECO:0000256" key="3">
    <source>
        <dbReference type="SAM" id="MobiDB-lite"/>
    </source>
</evidence>
<protein>
    <submittedName>
        <fullName evidence="6">Uncharacterized protein</fullName>
    </submittedName>
</protein>
<dbReference type="PANTHER" id="PTHR21680">
    <property type="entry name" value="COILED-COIL DOMAIN-CONTAINING PROTEIN 124"/>
    <property type="match status" value="1"/>
</dbReference>
<evidence type="ECO:0000259" key="5">
    <source>
        <dbReference type="Pfam" id="PF22048"/>
    </source>
</evidence>
<feature type="compositionally biased region" description="Basic and acidic residues" evidence="3">
    <location>
        <begin position="26"/>
        <end position="38"/>
    </location>
</feature>
<evidence type="ECO:0000259" key="4">
    <source>
        <dbReference type="Pfam" id="PF06244"/>
    </source>
</evidence>
<evidence type="ECO:0000313" key="6">
    <source>
        <dbReference type="EMBL" id="CAE0706732.1"/>
    </source>
</evidence>
<dbReference type="PANTHER" id="PTHR21680:SF0">
    <property type="entry name" value="COILED-COIL DOMAIN-CONTAINING PROTEIN 124"/>
    <property type="match status" value="1"/>
</dbReference>
<dbReference type="AlphaFoldDB" id="A0A7S4A888"/>
<feature type="compositionally biased region" description="Low complexity" evidence="3">
    <location>
        <begin position="13"/>
        <end position="25"/>
    </location>
</feature>
<dbReference type="Pfam" id="PF06244">
    <property type="entry name" value="Ccdc124"/>
    <property type="match status" value="1"/>
</dbReference>
<dbReference type="GO" id="GO:0005634">
    <property type="term" value="C:nucleus"/>
    <property type="evidence" value="ECO:0007669"/>
    <property type="project" value="TreeGrafter"/>
</dbReference>
<dbReference type="Pfam" id="PF22048">
    <property type="entry name" value="LSO1_2-like"/>
    <property type="match status" value="1"/>
</dbReference>
<proteinExistence type="inferred from homology"/>
<feature type="domain" description="Coiled-coil" evidence="4">
    <location>
        <begin position="152"/>
        <end position="229"/>
    </location>
</feature>
<accession>A0A7S4A888</accession>
<dbReference type="InterPro" id="IPR054413">
    <property type="entry name" value="LSO1/2"/>
</dbReference>
<gene>
    <name evidence="6" type="ORF">PCAL00307_LOCUS22183</name>
</gene>
<sequence>MGRSGGGNTKVMAANAKKAEAQAAKDAQKAKEQEKKDAAAWAVGSNQRGASKAQAAADKQAEKMRRDAEKKALEAEEDAAASKVMKPKKKKKDKDDVSALLMAGLDGGKKMKKVPVTKSAEKEKLSALRLAQEEAMRKKGVVLQNDDLLRANKNRQMEEEGSATGLDNALNMLGMEEKEKSKNLKVLFNEFSERETPKVRADNPGLKLSQVKERVFRAWEKSPDNPKNQV</sequence>
<feature type="compositionally biased region" description="Basic and acidic residues" evidence="3">
    <location>
        <begin position="59"/>
        <end position="74"/>
    </location>
</feature>
<feature type="domain" description="LSO1/LSO2" evidence="5">
    <location>
        <begin position="9"/>
        <end position="77"/>
    </location>
</feature>
<evidence type="ECO:0000256" key="2">
    <source>
        <dbReference type="ARBA" id="ARBA00023054"/>
    </source>
</evidence>
<evidence type="ECO:0000256" key="1">
    <source>
        <dbReference type="ARBA" id="ARBA00008296"/>
    </source>
</evidence>
<organism evidence="6">
    <name type="scientific">Pelagomonas calceolata</name>
    <dbReference type="NCBI Taxonomy" id="35677"/>
    <lineage>
        <taxon>Eukaryota</taxon>
        <taxon>Sar</taxon>
        <taxon>Stramenopiles</taxon>
        <taxon>Ochrophyta</taxon>
        <taxon>Pelagophyceae</taxon>
        <taxon>Pelagomonadales</taxon>
        <taxon>Pelagomonadaceae</taxon>
        <taxon>Pelagomonas</taxon>
    </lineage>
</organism>
<comment type="similarity">
    <text evidence="1">Belongs to the CCDC124 family.</text>
</comment>
<dbReference type="InterPro" id="IPR054414">
    <property type="entry name" value="Ccdc124/Oxs1_C"/>
</dbReference>
<dbReference type="InterPro" id="IPR010422">
    <property type="entry name" value="Ccdc124/Oxs1"/>
</dbReference>
<keyword evidence="2" id="KW-0175">Coiled coil</keyword>